<dbReference type="Pfam" id="PF00534">
    <property type="entry name" value="Glycos_transf_1"/>
    <property type="match status" value="1"/>
</dbReference>
<reference evidence="3" key="1">
    <citation type="submission" date="2024-06" db="EMBL/GenBank/DDBJ databases">
        <authorList>
            <person name="Fan A."/>
            <person name="Zhang F.Y."/>
            <person name="Zhang L."/>
        </authorList>
    </citation>
    <scope>NUCLEOTIDE SEQUENCE</scope>
    <source>
        <strain evidence="3">Y61</strain>
    </source>
</reference>
<dbReference type="EMBL" id="CP159510">
    <property type="protein sequence ID" value="XCJ18115.1"/>
    <property type="molecule type" value="Genomic_DNA"/>
</dbReference>
<feature type="domain" description="Glycosyl transferase family 1" evidence="1">
    <location>
        <begin position="191"/>
        <end position="315"/>
    </location>
</feature>
<dbReference type="CDD" id="cd03812">
    <property type="entry name" value="GT4_CapH-like"/>
    <property type="match status" value="1"/>
</dbReference>
<name>A0AAU8IIP5_9BACL</name>
<proteinExistence type="predicted"/>
<dbReference type="Pfam" id="PF13439">
    <property type="entry name" value="Glyco_transf_4"/>
    <property type="match status" value="1"/>
</dbReference>
<dbReference type="PANTHER" id="PTHR45947:SF14">
    <property type="entry name" value="SLL1723 PROTEIN"/>
    <property type="match status" value="1"/>
</dbReference>
<dbReference type="RefSeq" id="WP_353949194.1">
    <property type="nucleotide sequence ID" value="NZ_CP159510.1"/>
</dbReference>
<dbReference type="InterPro" id="IPR001296">
    <property type="entry name" value="Glyco_trans_1"/>
</dbReference>
<gene>
    <name evidence="3" type="ORF">ABNN70_06630</name>
</gene>
<dbReference type="SUPFAM" id="SSF53756">
    <property type="entry name" value="UDP-Glycosyltransferase/glycogen phosphorylase"/>
    <property type="match status" value="1"/>
</dbReference>
<organism evidence="3">
    <name type="scientific">Sporolactobacillus sp. Y61</name>
    <dbReference type="NCBI Taxonomy" id="3160863"/>
    <lineage>
        <taxon>Bacteria</taxon>
        <taxon>Bacillati</taxon>
        <taxon>Bacillota</taxon>
        <taxon>Bacilli</taxon>
        <taxon>Bacillales</taxon>
        <taxon>Sporolactobacillaceae</taxon>
        <taxon>Sporolactobacillus</taxon>
    </lineage>
</organism>
<dbReference type="GO" id="GO:0016757">
    <property type="term" value="F:glycosyltransferase activity"/>
    <property type="evidence" value="ECO:0007669"/>
    <property type="project" value="InterPro"/>
</dbReference>
<dbReference type="InterPro" id="IPR050194">
    <property type="entry name" value="Glycosyltransferase_grp1"/>
</dbReference>
<accession>A0AAU8IIP5</accession>
<evidence type="ECO:0000313" key="3">
    <source>
        <dbReference type="EMBL" id="XCJ18115.1"/>
    </source>
</evidence>
<feature type="domain" description="Glycosyltransferase subfamily 4-like N-terminal" evidence="2">
    <location>
        <begin position="19"/>
        <end position="181"/>
    </location>
</feature>
<sequence length="384" mass="43496">MKSIHPVNVLYVNGGPMDFGGITSYMINYYRHFERSKVHIDFIVHGMEKGPREQEVLDLGSKVYHVPVKSRDYFGNIHGLRNIFRTGKYSIVHAHMDAMNGLVLKEAKKCGIPIRISHSHNTQYLTTNKFKLALDEIARKNIPKYATHLFACSEPAGRWLYGDRLFNEGKVGIIHNAIDVAHFSFNEKIRKAKRKELGIDDQFVIGHVGRFDYQKNHEFLLNAFAELLKIKSDAVLVLVGDGHLRPAIQHQIKNLGIQDQVRLLGQRNDVAQLLSAFDLFVFPSRFEGLGSVLVEAQASGLNCLASDAVPGEVNINQSCDFFSLLKGSSNWAQKMKVMSEIKGSRLINRNTFVVKGYEIDNEASQLEKMYINLSENLILHNISW</sequence>
<protein>
    <submittedName>
        <fullName evidence="3">Glycosyltransferase family 1 protein</fullName>
    </submittedName>
</protein>
<dbReference type="AlphaFoldDB" id="A0AAU8IIP5"/>
<dbReference type="PANTHER" id="PTHR45947">
    <property type="entry name" value="SULFOQUINOVOSYL TRANSFERASE SQD2"/>
    <property type="match status" value="1"/>
</dbReference>
<dbReference type="Gene3D" id="3.40.50.2000">
    <property type="entry name" value="Glycogen Phosphorylase B"/>
    <property type="match status" value="2"/>
</dbReference>
<dbReference type="InterPro" id="IPR028098">
    <property type="entry name" value="Glyco_trans_4-like_N"/>
</dbReference>
<evidence type="ECO:0000259" key="2">
    <source>
        <dbReference type="Pfam" id="PF13439"/>
    </source>
</evidence>
<evidence type="ECO:0000259" key="1">
    <source>
        <dbReference type="Pfam" id="PF00534"/>
    </source>
</evidence>